<dbReference type="EMBL" id="CP033236">
    <property type="protein sequence ID" value="AZF70111.1"/>
    <property type="molecule type" value="Genomic_DNA"/>
</dbReference>
<evidence type="ECO:0000313" key="2">
    <source>
        <dbReference type="EMBL" id="AKA75679.1"/>
    </source>
</evidence>
<dbReference type="EMBL" id="CP033238">
    <property type="protein sequence ID" value="AZF75353.1"/>
    <property type="molecule type" value="Genomic_DNA"/>
</dbReference>
<reference evidence="2" key="5">
    <citation type="submission" date="2018-10" db="EMBL/GenBank/DDBJ databases">
        <authorList>
            <person name="McCarthy S."/>
            <person name="Gradnigo J."/>
            <person name="Johnson T."/>
            <person name="Payne S."/>
            <person name="Lipzen A."/>
            <person name="Schackwitz W."/>
            <person name="Martin J."/>
            <person name="Moriyama E."/>
            <person name="Blum P."/>
        </authorList>
    </citation>
    <scope>NUCLEOTIDE SEQUENCE</scope>
    <source>
        <strain evidence="1">SARC-B</strain>
        <strain evidence="2">SARC-C</strain>
        <strain evidence="3">SULA</strain>
    </source>
</reference>
<evidence type="ECO:0000313" key="21">
    <source>
        <dbReference type="Proteomes" id="UP000275843"/>
    </source>
</evidence>
<evidence type="ECO:0000313" key="10">
    <source>
        <dbReference type="EMBL" id="AZF83176.1"/>
    </source>
</evidence>
<dbReference type="EMBL" id="CP033235">
    <property type="protein sequence ID" value="AZF67491.1"/>
    <property type="molecule type" value="Genomic_DNA"/>
</dbReference>
<organism evidence="2 13">
    <name type="scientific">Saccharolobus solfataricus</name>
    <name type="common">Sulfolobus solfataricus</name>
    <dbReference type="NCBI Taxonomy" id="2287"/>
    <lineage>
        <taxon>Archaea</taxon>
        <taxon>Thermoproteota</taxon>
        <taxon>Thermoprotei</taxon>
        <taxon>Sulfolobales</taxon>
        <taxon>Sulfolobaceae</taxon>
        <taxon>Saccharolobus</taxon>
    </lineage>
</organism>
<evidence type="ECO:0000313" key="3">
    <source>
        <dbReference type="EMBL" id="AKA78372.1"/>
    </source>
</evidence>
<evidence type="ECO:0000313" key="13">
    <source>
        <dbReference type="Proteomes" id="UP000033057"/>
    </source>
</evidence>
<dbReference type="EMBL" id="CP011056">
    <property type="protein sequence ID" value="AKA75679.1"/>
    <property type="molecule type" value="Genomic_DNA"/>
</dbReference>
<dbReference type="EMBL" id="CP033239">
    <property type="protein sequence ID" value="AZF77962.1"/>
    <property type="molecule type" value="Genomic_DNA"/>
</dbReference>
<evidence type="ECO:0000313" key="23">
    <source>
        <dbReference type="Proteomes" id="UP000282269"/>
    </source>
</evidence>
<evidence type="ECO:0000313" key="6">
    <source>
        <dbReference type="EMBL" id="AZF72731.1"/>
    </source>
</evidence>
<sequence>MFGKLVAVIDKLNEGNVIEAGNELLLIAKDYEDQDKIIDLLAEIEKEIKEFKSSNDFLHRDDSPFMDMVKRSMEEMRICRENKLKALILHTLYIISNGNEILLNMIKKVNIGKPNTYI</sequence>
<dbReference type="KEGG" id="ssof:SULC_0581"/>
<dbReference type="KEGG" id="ssol:SULB_0583"/>
<evidence type="ECO:0000313" key="11">
    <source>
        <dbReference type="EMBL" id="QPG49978.1"/>
    </source>
</evidence>
<dbReference type="OrthoDB" id="36021at2157"/>
<evidence type="ECO:0000313" key="12">
    <source>
        <dbReference type="EMBL" id="SAI86455.1"/>
    </source>
</evidence>
<evidence type="ECO:0000313" key="22">
    <source>
        <dbReference type="Proteomes" id="UP000278715"/>
    </source>
</evidence>
<dbReference type="Proteomes" id="UP000282269">
    <property type="component" value="Chromosome"/>
</dbReference>
<evidence type="ECO:0000313" key="16">
    <source>
        <dbReference type="Proteomes" id="UP000076770"/>
    </source>
</evidence>
<reference evidence="17 18" key="4">
    <citation type="journal article" date="2018" name="Proc. Natl. Acad. Sci. U.S.A.">
        <title>Nonmutational mechanism of inheritance in the Archaeon Sulfolobus solfataricus.</title>
        <authorList>
            <person name="Payne S."/>
            <person name="McCarthy S."/>
            <person name="Johnson T."/>
            <person name="North E."/>
            <person name="Blum P."/>
        </authorList>
    </citation>
    <scope>NUCLEOTIDE SEQUENCE [LARGE SCALE GENOMIC DNA]</scope>
    <source>
        <strain evidence="5 17">SARC-H</strain>
        <strain evidence="6 21">SARC-I</strain>
        <strain evidence="8 22">SARC-N</strain>
        <strain evidence="9 23">SARC-O</strain>
        <strain evidence="10 18">SUL120</strain>
        <strain evidence="4 19">SULG</strain>
        <strain evidence="7 20">SULM</strain>
    </source>
</reference>
<proteinExistence type="predicted"/>
<dbReference type="Proteomes" id="UP000275843">
    <property type="component" value="Chromosome"/>
</dbReference>
<dbReference type="Proteomes" id="UP000033085">
    <property type="component" value="Chromosome"/>
</dbReference>
<evidence type="ECO:0000313" key="1">
    <source>
        <dbReference type="EMBL" id="AKA72980.1"/>
    </source>
</evidence>
<dbReference type="Proteomes" id="UP000273194">
    <property type="component" value="Chromosome"/>
</dbReference>
<gene>
    <name evidence="11" type="ORF">HFC64_09220</name>
    <name evidence="12" type="ORF">SSOP1_2901</name>
    <name evidence="3" type="ORF">SULA_0581</name>
    <name evidence="1" type="ORF">SULB_0583</name>
    <name evidence="2" type="ORF">SULC_0581</name>
    <name evidence="4" type="ORF">SULG_02975</name>
    <name evidence="5" type="ORF">SULH_02975</name>
    <name evidence="6" type="ORF">SULI_02975</name>
    <name evidence="7" type="ORF">SULM_02975</name>
    <name evidence="8" type="ORF">SULN_02975</name>
    <name evidence="9" type="ORF">SULO_02985</name>
    <name evidence="10" type="ORF">SULZ_03020</name>
</gene>
<dbReference type="EMBL" id="LT549890">
    <property type="protein sequence ID" value="SAI86455.1"/>
    <property type="molecule type" value="Genomic_DNA"/>
</dbReference>
<dbReference type="AlphaFoldDB" id="A0A0E3JWI6"/>
<dbReference type="EMBL" id="CP011055">
    <property type="protein sequence ID" value="AKA72980.1"/>
    <property type="molecule type" value="Genomic_DNA"/>
</dbReference>
<dbReference type="Proteomes" id="UP000594632">
    <property type="component" value="Chromosome"/>
</dbReference>
<evidence type="ECO:0000313" key="17">
    <source>
        <dbReference type="Proteomes" id="UP000267993"/>
    </source>
</evidence>
<accession>A0A0E3JWI6</accession>
<evidence type="ECO:0000313" key="14">
    <source>
        <dbReference type="Proteomes" id="UP000033085"/>
    </source>
</evidence>
<dbReference type="EMBL" id="CP033237">
    <property type="protein sequence ID" value="AZF72731.1"/>
    <property type="molecule type" value="Genomic_DNA"/>
</dbReference>
<dbReference type="Proteomes" id="UP000267993">
    <property type="component" value="Chromosome"/>
</dbReference>
<evidence type="ECO:0000313" key="9">
    <source>
        <dbReference type="EMBL" id="AZF80568.1"/>
    </source>
</evidence>
<evidence type="ECO:0000313" key="19">
    <source>
        <dbReference type="Proteomes" id="UP000273194"/>
    </source>
</evidence>
<dbReference type="Proteomes" id="UP000269431">
    <property type="component" value="Chromosome"/>
</dbReference>
<dbReference type="GeneID" id="44128522"/>
<dbReference type="Proteomes" id="UP000278715">
    <property type="component" value="Chromosome"/>
</dbReference>
<dbReference type="EMBL" id="CP033240">
    <property type="protein sequence ID" value="AZF80568.1"/>
    <property type="molecule type" value="Genomic_DNA"/>
</dbReference>
<dbReference type="OMA" id="DESPFME"/>
<dbReference type="Proteomes" id="UP000033106">
    <property type="component" value="Chromosome"/>
</dbReference>
<dbReference type="Proteomes" id="UP000273443">
    <property type="component" value="Chromosome"/>
</dbReference>
<protein>
    <recommendedName>
        <fullName evidence="25">PhoU domain-containing protein</fullName>
    </recommendedName>
</protein>
<evidence type="ECO:0000313" key="24">
    <source>
        <dbReference type="Proteomes" id="UP000594632"/>
    </source>
</evidence>
<dbReference type="GeneID" id="1452806"/>
<dbReference type="RefSeq" id="WP_009990219.1">
    <property type="nucleotide sequence ID" value="NZ_CP011055.2"/>
</dbReference>
<evidence type="ECO:0000313" key="8">
    <source>
        <dbReference type="EMBL" id="AZF77962.1"/>
    </source>
</evidence>
<dbReference type="EMBL" id="CP011057">
    <property type="protein sequence ID" value="AKA78372.1"/>
    <property type="molecule type" value="Genomic_DNA"/>
</dbReference>
<reference evidence="12" key="2">
    <citation type="submission" date="2016-04" db="EMBL/GenBank/DDBJ databases">
        <authorList>
            <person name="Evans L.H."/>
            <person name="Alamgir A."/>
            <person name="Owens N."/>
            <person name="Weber N.D."/>
            <person name="Virtaneva K."/>
            <person name="Barbian K."/>
            <person name="Babar A."/>
            <person name="Rosenke K."/>
        </authorList>
    </citation>
    <scope>NUCLEOTIDE SEQUENCE</scope>
    <source>
        <strain evidence="12">P1</strain>
    </source>
</reference>
<dbReference type="Proteomes" id="UP000076770">
    <property type="component" value="Chromosome i"/>
</dbReference>
<dbReference type="Proteomes" id="UP000033057">
    <property type="component" value="Chromosome"/>
</dbReference>
<evidence type="ECO:0000313" key="20">
    <source>
        <dbReference type="Proteomes" id="UP000273443"/>
    </source>
</evidence>
<evidence type="ECO:0000313" key="7">
    <source>
        <dbReference type="EMBL" id="AZF75353.1"/>
    </source>
</evidence>
<dbReference type="KEGG" id="ssoa:SULA_0581"/>
<dbReference type="PATRIC" id="fig|2287.6.peg.606"/>
<name>A0A0E3JWI6_SACSO</name>
<reference evidence="11 24" key="6">
    <citation type="journal article" date="2020" name="Nat. Commun.">
        <title>The structures of two archaeal type IV pili illuminate evolutionary relationships.</title>
        <authorList>
            <person name="Wang F."/>
            <person name="Baquero D.P."/>
            <person name="Su Z."/>
            <person name="Beltran L.C."/>
            <person name="Prangishvili D."/>
            <person name="Krupovic M."/>
            <person name="Egelman E.H."/>
        </authorList>
    </citation>
    <scope>NUCLEOTIDE SEQUENCE [LARGE SCALE GENOMIC DNA]</scope>
    <source>
        <strain evidence="11 24">POZ149</strain>
    </source>
</reference>
<dbReference type="EMBL" id="CP033241">
    <property type="protein sequence ID" value="AZF83176.1"/>
    <property type="molecule type" value="Genomic_DNA"/>
</dbReference>
<evidence type="ECO:0000313" key="18">
    <source>
        <dbReference type="Proteomes" id="UP000269431"/>
    </source>
</evidence>
<evidence type="ECO:0000313" key="5">
    <source>
        <dbReference type="EMBL" id="AZF70111.1"/>
    </source>
</evidence>
<reference evidence="16" key="3">
    <citation type="submission" date="2016-04" db="EMBL/GenBank/DDBJ databases">
        <authorList>
            <person name="Shah S.A."/>
            <person name="Garrett R.A."/>
        </authorList>
    </citation>
    <scope>NUCLEOTIDE SEQUENCE [LARGE SCALE GENOMIC DNA]</scope>
    <source>
        <strain evidence="16">ATCC 35091 / DSM 1616 / JCM 8930 / NBRC 15331 / P1</strain>
    </source>
</reference>
<evidence type="ECO:0000313" key="4">
    <source>
        <dbReference type="EMBL" id="AZF67491.1"/>
    </source>
</evidence>
<evidence type="ECO:0008006" key="25">
    <source>
        <dbReference type="Google" id="ProtNLM"/>
    </source>
</evidence>
<reference evidence="13 14" key="1">
    <citation type="journal article" date="2015" name="Genome Announc.">
        <title>Complete Genome Sequence of Sulfolobus solfataricus Strain 98/2 and Evolved Derivatives.</title>
        <authorList>
            <person name="McCarthy S."/>
            <person name="Gradnigo J."/>
            <person name="Johnson T."/>
            <person name="Payne S."/>
            <person name="Lipzen A."/>
            <person name="Martin J."/>
            <person name="Schackwitz W."/>
            <person name="Moriyama E."/>
            <person name="Blum P."/>
        </authorList>
    </citation>
    <scope>NUCLEOTIDE SEQUENCE [LARGE SCALE GENOMIC DNA]</scope>
    <source>
        <strain evidence="13">98/2 SULC</strain>
        <strain evidence="1">SARC-B</strain>
        <strain evidence="2">SARC-C</strain>
        <strain evidence="3 15">SULA</strain>
        <strain evidence="14">SULB</strain>
    </source>
</reference>
<dbReference type="EMBL" id="CP050869">
    <property type="protein sequence ID" value="QPG49978.1"/>
    <property type="molecule type" value="Genomic_DNA"/>
</dbReference>
<evidence type="ECO:0000313" key="15">
    <source>
        <dbReference type="Proteomes" id="UP000033106"/>
    </source>
</evidence>